<dbReference type="SUPFAM" id="SSF48350">
    <property type="entry name" value="GTPase activation domain, GAP"/>
    <property type="match status" value="1"/>
</dbReference>
<dbReference type="AlphaFoldDB" id="A0A511K782"/>
<proteinExistence type="predicted"/>
<reference evidence="3 4" key="1">
    <citation type="submission" date="2019-07" db="EMBL/GenBank/DDBJ databases">
        <title>Rhodotorula toruloides NBRC10032 genome sequencing.</title>
        <authorList>
            <person name="Shida Y."/>
            <person name="Takaku H."/>
            <person name="Ogasawara W."/>
            <person name="Mori K."/>
        </authorList>
    </citation>
    <scope>NUCLEOTIDE SEQUENCE [LARGE SCALE GENOMIC DNA]</scope>
    <source>
        <strain evidence="3 4">NBRC10032</strain>
    </source>
</reference>
<protein>
    <submittedName>
        <fullName evidence="3">Rho GTPase-activating protein</fullName>
    </submittedName>
</protein>
<evidence type="ECO:0000313" key="4">
    <source>
        <dbReference type="Proteomes" id="UP000321518"/>
    </source>
</evidence>
<feature type="compositionally biased region" description="Basic residues" evidence="1">
    <location>
        <begin position="1"/>
        <end position="11"/>
    </location>
</feature>
<dbReference type="Proteomes" id="UP000321518">
    <property type="component" value="Unassembled WGS sequence"/>
</dbReference>
<feature type="region of interest" description="Disordered" evidence="1">
    <location>
        <begin position="741"/>
        <end position="762"/>
    </location>
</feature>
<feature type="region of interest" description="Disordered" evidence="1">
    <location>
        <begin position="1002"/>
        <end position="1035"/>
    </location>
</feature>
<feature type="compositionally biased region" description="Basic and acidic residues" evidence="1">
    <location>
        <begin position="929"/>
        <end position="938"/>
    </location>
</feature>
<evidence type="ECO:0000313" key="3">
    <source>
        <dbReference type="EMBL" id="GEM06203.1"/>
    </source>
</evidence>
<dbReference type="PANTHER" id="PTHR28093:SF1">
    <property type="entry name" value="MORPHOGENESIS-RELATED PROTEIN MSB1"/>
    <property type="match status" value="1"/>
</dbReference>
<dbReference type="InterPro" id="IPR000198">
    <property type="entry name" value="RhoGAP_dom"/>
</dbReference>
<accession>A0A511K782</accession>
<dbReference type="GO" id="GO:0007165">
    <property type="term" value="P:signal transduction"/>
    <property type="evidence" value="ECO:0007669"/>
    <property type="project" value="InterPro"/>
</dbReference>
<feature type="region of interest" description="Disordered" evidence="1">
    <location>
        <begin position="1"/>
        <end position="49"/>
    </location>
</feature>
<comment type="caution">
    <text evidence="3">The sequence shown here is derived from an EMBL/GenBank/DDBJ whole genome shotgun (WGS) entry which is preliminary data.</text>
</comment>
<feature type="domain" description="Rho-GAP" evidence="2">
    <location>
        <begin position="98"/>
        <end position="314"/>
    </location>
</feature>
<feature type="region of interest" description="Disordered" evidence="1">
    <location>
        <begin position="624"/>
        <end position="667"/>
    </location>
</feature>
<feature type="compositionally biased region" description="Polar residues" evidence="1">
    <location>
        <begin position="1025"/>
        <end position="1035"/>
    </location>
</feature>
<feature type="compositionally biased region" description="Low complexity" evidence="1">
    <location>
        <begin position="651"/>
        <end position="660"/>
    </location>
</feature>
<gene>
    <name evidence="3" type="ORF">Rt10032_c01g0220</name>
</gene>
<dbReference type="InterPro" id="IPR008936">
    <property type="entry name" value="Rho_GTPase_activation_prot"/>
</dbReference>
<dbReference type="Gene3D" id="1.10.555.10">
    <property type="entry name" value="Rho GTPase activation protein"/>
    <property type="match status" value="1"/>
</dbReference>
<sequence>MSMFKKKKSFLRLRPGSSESSNPSSTLPTRRVTSGPTLPSSPPPQDTSFAVRIDDFGRPITTDRPAFAAQTMGSSAFDEVQPAEMQLLYGYAPIATMVELGVIKVERIVQTCAEQIRKRGASFAGFLLRRMRVLMLLVAGLDTPLILSSMALDLSLDGVCSLIRSYLEEHETWLQDLELANPLSIGAFMKWSLARLVNDRGGRGFVSWELYNEFKTAERATGYQPRSCNLHLVSRLSASNGRLLSSLLSLFSSISAHSAKNGMSPRKLAALFSPYVFGLRDDSSFDETYAEWQRGTTALEHILLSFIRNQQVEGALPTFLERFIVGYPEAISLSYDNSRPCVPKGAPVEEVVRVKRVTRFHSRNLIQQAATWEVPYSNDWKLFLAPASSNSPDHPVYAPSYRHLLNMRDGLVDDEDDLEMQRFRSLVDKEWAQFGQKGFEDVDAKKLEFDLTEGEREAVKRKRDTLDWSTFETTGFSGRDIFAPTDLVFHQSIGQRVNTWPSSAQKLDERLRETEKHLPPFPYDTTPREEGRLVIEKVFFEAYADVLVGGGWARDELKESSFALIQWKAQPRAGELAKGKVVGNDPRTEERWVLVEEFVPREYREALLADPKTKKQAKRVSFLRAVRRRSGGNSPSPRASQPSAGHGNLGGLLSPPLSSSYNRKESSLRPIDENVFNTDNTAETKLMSLSNVHLGPRDTYASYGATTSYAPSTAYAPSVVSTVRAADGHTAGHSALDLHEEPAASFRPPSPPAEAYPSRPQVAPAVSSNGAFLAPPVGFTKPPSDKRGFLARIGSRKMSGGSGMSGRLGGSGKMGKFFGGGNGGAEAAGLAPSTAVSSYSNGALPGAPPLGPPVETLAAPYDSPPVPPKEFASARPHSPDFEPVETPAGIVEEDPYDGIDASADPRPSEDGQVLFRGSRSYPEGLNAEAEGRTSETIEPHNEAQYATELAGLLQQRPPRHESLPDSPKPDAEVPIDAHPSDRYASGVSQFSSRVANIVGLYEQRGAQPNGPNDIRLTQYGFDEASSPTTAAHYNP</sequence>
<dbReference type="Pfam" id="PF08101">
    <property type="entry name" value="Msb1-Mug8_dom"/>
    <property type="match status" value="1"/>
</dbReference>
<dbReference type="PROSITE" id="PS50238">
    <property type="entry name" value="RHOGAP"/>
    <property type="match status" value="1"/>
</dbReference>
<name>A0A511K782_RHOTO</name>
<evidence type="ECO:0000259" key="2">
    <source>
        <dbReference type="PROSITE" id="PS50238"/>
    </source>
</evidence>
<dbReference type="EMBL" id="BJWK01000001">
    <property type="protein sequence ID" value="GEM06203.1"/>
    <property type="molecule type" value="Genomic_DNA"/>
</dbReference>
<feature type="region of interest" description="Disordered" evidence="1">
    <location>
        <begin position="850"/>
        <end position="938"/>
    </location>
</feature>
<feature type="compositionally biased region" description="Low complexity" evidence="1">
    <location>
        <begin position="631"/>
        <end position="640"/>
    </location>
</feature>
<dbReference type="PANTHER" id="PTHR28093">
    <property type="entry name" value="MORPHOGENESIS-RELATED PROTEIN MSB1"/>
    <property type="match status" value="1"/>
</dbReference>
<dbReference type="InterPro" id="IPR037508">
    <property type="entry name" value="Msb1/Mug8"/>
</dbReference>
<evidence type="ECO:0000256" key="1">
    <source>
        <dbReference type="SAM" id="MobiDB-lite"/>
    </source>
</evidence>
<dbReference type="OrthoDB" id="3362494at2759"/>
<organism evidence="3 4">
    <name type="scientific">Rhodotorula toruloides</name>
    <name type="common">Yeast</name>
    <name type="synonym">Rhodosporidium toruloides</name>
    <dbReference type="NCBI Taxonomy" id="5286"/>
    <lineage>
        <taxon>Eukaryota</taxon>
        <taxon>Fungi</taxon>
        <taxon>Dikarya</taxon>
        <taxon>Basidiomycota</taxon>
        <taxon>Pucciniomycotina</taxon>
        <taxon>Microbotryomycetes</taxon>
        <taxon>Sporidiobolales</taxon>
        <taxon>Sporidiobolaceae</taxon>
        <taxon>Rhodotorula</taxon>
    </lineage>
</organism>
<feature type="compositionally biased region" description="Basic and acidic residues" evidence="1">
    <location>
        <begin position="958"/>
        <end position="971"/>
    </location>
</feature>
<dbReference type="InterPro" id="IPR012965">
    <property type="entry name" value="Msb1/Mug8_dom"/>
</dbReference>
<feature type="region of interest" description="Disordered" evidence="1">
    <location>
        <begin position="951"/>
        <end position="987"/>
    </location>
</feature>